<dbReference type="PaxDb" id="2903-EOD12999"/>
<dbReference type="RefSeq" id="XP_005765428.1">
    <property type="nucleotide sequence ID" value="XM_005765371.1"/>
</dbReference>
<dbReference type="CDD" id="cd13777">
    <property type="entry name" value="Aar2_N"/>
    <property type="match status" value="1"/>
</dbReference>
<evidence type="ECO:0000256" key="1">
    <source>
        <dbReference type="ARBA" id="ARBA00006281"/>
    </source>
</evidence>
<dbReference type="eggNOG" id="KOG3937">
    <property type="taxonomic scope" value="Eukaryota"/>
</dbReference>
<dbReference type="PANTHER" id="PTHR12689">
    <property type="entry name" value="A1 CISTRON SPLICING FACTOR AAR2-RELATED"/>
    <property type="match status" value="1"/>
</dbReference>
<dbReference type="GO" id="GO:0000244">
    <property type="term" value="P:spliceosomal tri-snRNP complex assembly"/>
    <property type="evidence" value="ECO:0007669"/>
    <property type="project" value="TreeGrafter"/>
</dbReference>
<feature type="domain" description="AAR2 N-terminal" evidence="3">
    <location>
        <begin position="21"/>
        <end position="86"/>
    </location>
</feature>
<dbReference type="Pfam" id="PF05282">
    <property type="entry name" value="AAR2"/>
    <property type="match status" value="1"/>
</dbReference>
<evidence type="ECO:0008006" key="6">
    <source>
        <dbReference type="Google" id="ProtNLM"/>
    </source>
</evidence>
<dbReference type="Proteomes" id="UP000013827">
    <property type="component" value="Unassembled WGS sequence"/>
</dbReference>
<reference evidence="4" key="2">
    <citation type="submission" date="2024-10" db="UniProtKB">
        <authorList>
            <consortium name="EnsemblProtists"/>
        </authorList>
    </citation>
    <scope>IDENTIFICATION</scope>
</reference>
<dbReference type="InterPro" id="IPR033648">
    <property type="entry name" value="AAR2_C"/>
</dbReference>
<evidence type="ECO:0000313" key="4">
    <source>
        <dbReference type="EnsemblProtists" id="EOD12999"/>
    </source>
</evidence>
<protein>
    <recommendedName>
        <fullName evidence="6">AAR2 splicing factor homolog</fullName>
    </recommendedName>
</protein>
<dbReference type="Pfam" id="PF20981">
    <property type="entry name" value="AAR2_1st"/>
    <property type="match status" value="1"/>
</dbReference>
<name>A0A0D3IP14_EMIH1</name>
<evidence type="ECO:0000313" key="5">
    <source>
        <dbReference type="Proteomes" id="UP000013827"/>
    </source>
</evidence>
<dbReference type="InterPro" id="IPR038516">
    <property type="entry name" value="AAR2_N_sf"/>
</dbReference>
<keyword evidence="5" id="KW-1185">Reference proteome</keyword>
<feature type="domain" description="AAR2 C-terminal" evidence="2">
    <location>
        <begin position="200"/>
        <end position="254"/>
    </location>
</feature>
<dbReference type="AlphaFoldDB" id="A0A0D3IP14"/>
<reference evidence="5" key="1">
    <citation type="journal article" date="2013" name="Nature">
        <title>Pan genome of the phytoplankton Emiliania underpins its global distribution.</title>
        <authorList>
            <person name="Read B.A."/>
            <person name="Kegel J."/>
            <person name="Klute M.J."/>
            <person name="Kuo A."/>
            <person name="Lefebvre S.C."/>
            <person name="Maumus F."/>
            <person name="Mayer C."/>
            <person name="Miller J."/>
            <person name="Monier A."/>
            <person name="Salamov A."/>
            <person name="Young J."/>
            <person name="Aguilar M."/>
            <person name="Claverie J.M."/>
            <person name="Frickenhaus S."/>
            <person name="Gonzalez K."/>
            <person name="Herman E.K."/>
            <person name="Lin Y.C."/>
            <person name="Napier J."/>
            <person name="Ogata H."/>
            <person name="Sarno A.F."/>
            <person name="Shmutz J."/>
            <person name="Schroeder D."/>
            <person name="de Vargas C."/>
            <person name="Verret F."/>
            <person name="von Dassow P."/>
            <person name="Valentin K."/>
            <person name="Van de Peer Y."/>
            <person name="Wheeler G."/>
            <person name="Dacks J.B."/>
            <person name="Delwiche C.F."/>
            <person name="Dyhrman S.T."/>
            <person name="Glockner G."/>
            <person name="John U."/>
            <person name="Richards T."/>
            <person name="Worden A.Z."/>
            <person name="Zhang X."/>
            <person name="Grigoriev I.V."/>
            <person name="Allen A.E."/>
            <person name="Bidle K."/>
            <person name="Borodovsky M."/>
            <person name="Bowler C."/>
            <person name="Brownlee C."/>
            <person name="Cock J.M."/>
            <person name="Elias M."/>
            <person name="Gladyshev V.N."/>
            <person name="Groth M."/>
            <person name="Guda C."/>
            <person name="Hadaegh A."/>
            <person name="Iglesias-Rodriguez M.D."/>
            <person name="Jenkins J."/>
            <person name="Jones B.M."/>
            <person name="Lawson T."/>
            <person name="Leese F."/>
            <person name="Lindquist E."/>
            <person name="Lobanov A."/>
            <person name="Lomsadze A."/>
            <person name="Malik S.B."/>
            <person name="Marsh M.E."/>
            <person name="Mackinder L."/>
            <person name="Mock T."/>
            <person name="Mueller-Roeber B."/>
            <person name="Pagarete A."/>
            <person name="Parker M."/>
            <person name="Probert I."/>
            <person name="Quesneville H."/>
            <person name="Raines C."/>
            <person name="Rensing S.A."/>
            <person name="Riano-Pachon D.M."/>
            <person name="Richier S."/>
            <person name="Rokitta S."/>
            <person name="Shiraiwa Y."/>
            <person name="Soanes D.M."/>
            <person name="van der Giezen M."/>
            <person name="Wahlund T.M."/>
            <person name="Williams B."/>
            <person name="Wilson W."/>
            <person name="Wolfe G."/>
            <person name="Wurch L.L."/>
        </authorList>
    </citation>
    <scope>NUCLEOTIDE SEQUENCE</scope>
</reference>
<accession>A0A0D3IP14</accession>
<evidence type="ECO:0000259" key="3">
    <source>
        <dbReference type="Pfam" id="PF20981"/>
    </source>
</evidence>
<evidence type="ECO:0000259" key="2">
    <source>
        <dbReference type="Pfam" id="PF05282"/>
    </source>
</evidence>
<dbReference type="STRING" id="2903.R1DWB4"/>
<dbReference type="InterPro" id="IPR038514">
    <property type="entry name" value="AAR2_C_sf"/>
</dbReference>
<dbReference type="HOGENOM" id="CLU_978063_0_0_1"/>
<sequence length="285" mass="30871">MSGPDVPSLDPEEALQLTQRGGTLVCLGLPAGREFGVDLRSYTVGDRFGGMKMIPTQGVHFLVFGTDMDRTGCFVSLAPSEVAVFRLSLDASLGPYPLGTWGEWAALTQHISPAALARAAIAPPTLVAAAPRLKLSRLKPMWQRRPHPPLPGSGRGAAQQVAQQVAAHLKAARRVEVGAVAVQLRSEWLGWLLAHEYSPPPDSSRLPARAADGLSACEAGLLGELQLSFLLFLRLSCLASLEQWKRLVSLLLRAFALERFRIDIEVDLADEDEDEPTVVELPTDR</sequence>
<comment type="similarity">
    <text evidence="1">Belongs to the AAR2 family.</text>
</comment>
<dbReference type="Gene3D" id="2.60.34.20">
    <property type="match status" value="1"/>
</dbReference>
<dbReference type="GeneID" id="17259146"/>
<dbReference type="InterPro" id="IPR033647">
    <property type="entry name" value="Aar2_N"/>
</dbReference>
<proteinExistence type="inferred from homology"/>
<dbReference type="InterPro" id="IPR007946">
    <property type="entry name" value="AAR2"/>
</dbReference>
<dbReference type="EnsemblProtists" id="EOD12999">
    <property type="protein sequence ID" value="EOD12999"/>
    <property type="gene ID" value="EMIHUDRAFT_247208"/>
</dbReference>
<dbReference type="PANTHER" id="PTHR12689:SF4">
    <property type="entry name" value="PROTEIN AAR2 HOMOLOG"/>
    <property type="match status" value="1"/>
</dbReference>
<dbReference type="Gene3D" id="1.25.40.550">
    <property type="entry name" value="Aar2, C-terminal domain-like"/>
    <property type="match status" value="1"/>
</dbReference>
<organism evidence="4 5">
    <name type="scientific">Emiliania huxleyi (strain CCMP1516)</name>
    <dbReference type="NCBI Taxonomy" id="280463"/>
    <lineage>
        <taxon>Eukaryota</taxon>
        <taxon>Haptista</taxon>
        <taxon>Haptophyta</taxon>
        <taxon>Prymnesiophyceae</taxon>
        <taxon>Isochrysidales</taxon>
        <taxon>Noelaerhabdaceae</taxon>
        <taxon>Emiliania</taxon>
    </lineage>
</organism>
<dbReference type="KEGG" id="ehx:EMIHUDRAFT_247208"/>